<keyword evidence="3" id="KW-1185">Reference proteome</keyword>
<feature type="compositionally biased region" description="Polar residues" evidence="1">
    <location>
        <begin position="124"/>
        <end position="133"/>
    </location>
</feature>
<feature type="region of interest" description="Disordered" evidence="1">
    <location>
        <begin position="117"/>
        <end position="143"/>
    </location>
</feature>
<dbReference type="AlphaFoldDB" id="B4GRH2"/>
<proteinExistence type="predicted"/>
<evidence type="ECO:0000256" key="1">
    <source>
        <dbReference type="SAM" id="MobiDB-lite"/>
    </source>
</evidence>
<name>B4GRH2_DROPE</name>
<gene>
    <name evidence="2" type="primary">Dper\GL25200</name>
    <name evidence="2" type="ORF">Dper_GL25200</name>
</gene>
<dbReference type="HOGENOM" id="CLU_1706103_0_0_1"/>
<feature type="compositionally biased region" description="Low complexity" evidence="1">
    <location>
        <begin position="134"/>
        <end position="143"/>
    </location>
</feature>
<evidence type="ECO:0000313" key="2">
    <source>
        <dbReference type="EMBL" id="EDW40357.1"/>
    </source>
</evidence>
<accession>B4GRH2</accession>
<protein>
    <submittedName>
        <fullName evidence="2">GL25200</fullName>
    </submittedName>
</protein>
<organism evidence="3">
    <name type="scientific">Drosophila persimilis</name>
    <name type="common">Fruit fly</name>
    <dbReference type="NCBI Taxonomy" id="7234"/>
    <lineage>
        <taxon>Eukaryota</taxon>
        <taxon>Metazoa</taxon>
        <taxon>Ecdysozoa</taxon>
        <taxon>Arthropoda</taxon>
        <taxon>Hexapoda</taxon>
        <taxon>Insecta</taxon>
        <taxon>Pterygota</taxon>
        <taxon>Neoptera</taxon>
        <taxon>Endopterygota</taxon>
        <taxon>Diptera</taxon>
        <taxon>Brachycera</taxon>
        <taxon>Muscomorpha</taxon>
        <taxon>Ephydroidea</taxon>
        <taxon>Drosophilidae</taxon>
        <taxon>Drosophila</taxon>
        <taxon>Sophophora</taxon>
    </lineage>
</organism>
<dbReference type="EMBL" id="CH479188">
    <property type="protein sequence ID" value="EDW40357.1"/>
    <property type="molecule type" value="Genomic_DNA"/>
</dbReference>
<sequence>MERSDWWALAYFQPPWIRVGRCRFPCPPLAVAVRERECVPAQRMRWNDTASCHHHWHQWHCSEGVATMPRCHIATAETSSRILVGLCAPGEYSVVPLSRHVCPGLQRNATRLSGRLWTGRAGPGSQQRHSCWPSSSARSQPVSSCSNVLGGAHL</sequence>
<reference evidence="2 3" key="1">
    <citation type="journal article" date="2007" name="Nature">
        <title>Evolution of genes and genomes on the Drosophila phylogeny.</title>
        <authorList>
            <consortium name="Drosophila 12 Genomes Consortium"/>
            <person name="Clark A.G."/>
            <person name="Eisen M.B."/>
            <person name="Smith D.R."/>
            <person name="Bergman C.M."/>
            <person name="Oliver B."/>
            <person name="Markow T.A."/>
            <person name="Kaufman T.C."/>
            <person name="Kellis M."/>
            <person name="Gelbart W."/>
            <person name="Iyer V.N."/>
            <person name="Pollard D.A."/>
            <person name="Sackton T.B."/>
            <person name="Larracuente A.M."/>
            <person name="Singh N.D."/>
            <person name="Abad J.P."/>
            <person name="Abt D.N."/>
            <person name="Adryan B."/>
            <person name="Aguade M."/>
            <person name="Akashi H."/>
            <person name="Anderson W.W."/>
            <person name="Aquadro C.F."/>
            <person name="Ardell D.H."/>
            <person name="Arguello R."/>
            <person name="Artieri C.G."/>
            <person name="Barbash D.A."/>
            <person name="Barker D."/>
            <person name="Barsanti P."/>
            <person name="Batterham P."/>
            <person name="Batzoglou S."/>
            <person name="Begun D."/>
            <person name="Bhutkar A."/>
            <person name="Blanco E."/>
            <person name="Bosak S.A."/>
            <person name="Bradley R.K."/>
            <person name="Brand A.D."/>
            <person name="Brent M.R."/>
            <person name="Brooks A.N."/>
            <person name="Brown R.H."/>
            <person name="Butlin R.K."/>
            <person name="Caggese C."/>
            <person name="Calvi B.R."/>
            <person name="Bernardo de Carvalho A."/>
            <person name="Caspi A."/>
            <person name="Castrezana S."/>
            <person name="Celniker S.E."/>
            <person name="Chang J.L."/>
            <person name="Chapple C."/>
            <person name="Chatterji S."/>
            <person name="Chinwalla A."/>
            <person name="Civetta A."/>
            <person name="Clifton S.W."/>
            <person name="Comeron J.M."/>
            <person name="Costello J.C."/>
            <person name="Coyne J.A."/>
            <person name="Daub J."/>
            <person name="David R.G."/>
            <person name="Delcher A.L."/>
            <person name="Delehaunty K."/>
            <person name="Do C.B."/>
            <person name="Ebling H."/>
            <person name="Edwards K."/>
            <person name="Eickbush T."/>
            <person name="Evans J.D."/>
            <person name="Filipski A."/>
            <person name="Findeiss S."/>
            <person name="Freyhult E."/>
            <person name="Fulton L."/>
            <person name="Fulton R."/>
            <person name="Garcia A.C."/>
            <person name="Gardiner A."/>
            <person name="Garfield D.A."/>
            <person name="Garvin B.E."/>
            <person name="Gibson G."/>
            <person name="Gilbert D."/>
            <person name="Gnerre S."/>
            <person name="Godfrey J."/>
            <person name="Good R."/>
            <person name="Gotea V."/>
            <person name="Gravely B."/>
            <person name="Greenberg A.J."/>
            <person name="Griffiths-Jones S."/>
            <person name="Gross S."/>
            <person name="Guigo R."/>
            <person name="Gustafson E.A."/>
            <person name="Haerty W."/>
            <person name="Hahn M.W."/>
            <person name="Halligan D.L."/>
            <person name="Halpern A.L."/>
            <person name="Halter G.M."/>
            <person name="Han M.V."/>
            <person name="Heger A."/>
            <person name="Hillier L."/>
            <person name="Hinrichs A.S."/>
            <person name="Holmes I."/>
            <person name="Hoskins R.A."/>
            <person name="Hubisz M.J."/>
            <person name="Hultmark D."/>
            <person name="Huntley M.A."/>
            <person name="Jaffe D.B."/>
            <person name="Jagadeeshan S."/>
            <person name="Jeck W.R."/>
            <person name="Johnson J."/>
            <person name="Jones C.D."/>
            <person name="Jordan W.C."/>
            <person name="Karpen G.H."/>
            <person name="Kataoka E."/>
            <person name="Keightley P.D."/>
            <person name="Kheradpour P."/>
            <person name="Kirkness E.F."/>
            <person name="Koerich L.B."/>
            <person name="Kristiansen K."/>
            <person name="Kudrna D."/>
            <person name="Kulathinal R.J."/>
            <person name="Kumar S."/>
            <person name="Kwok R."/>
            <person name="Lander E."/>
            <person name="Langley C.H."/>
            <person name="Lapoint R."/>
            <person name="Lazzaro B.P."/>
            <person name="Lee S.J."/>
            <person name="Levesque L."/>
            <person name="Li R."/>
            <person name="Lin C.F."/>
            <person name="Lin M.F."/>
            <person name="Lindblad-Toh K."/>
            <person name="Llopart A."/>
            <person name="Long M."/>
            <person name="Low L."/>
            <person name="Lozovsky E."/>
            <person name="Lu J."/>
            <person name="Luo M."/>
            <person name="Machado C.A."/>
            <person name="Makalowski W."/>
            <person name="Marzo M."/>
            <person name="Matsuda M."/>
            <person name="Matzkin L."/>
            <person name="McAllister B."/>
            <person name="McBride C.S."/>
            <person name="McKernan B."/>
            <person name="McKernan K."/>
            <person name="Mendez-Lago M."/>
            <person name="Minx P."/>
            <person name="Mollenhauer M.U."/>
            <person name="Montooth K."/>
            <person name="Mount S.M."/>
            <person name="Mu X."/>
            <person name="Myers E."/>
            <person name="Negre B."/>
            <person name="Newfeld S."/>
            <person name="Nielsen R."/>
            <person name="Noor M.A."/>
            <person name="O'Grady P."/>
            <person name="Pachter L."/>
            <person name="Papaceit M."/>
            <person name="Parisi M.J."/>
            <person name="Parisi M."/>
            <person name="Parts L."/>
            <person name="Pedersen J.S."/>
            <person name="Pesole G."/>
            <person name="Phillippy A.M."/>
            <person name="Ponting C.P."/>
            <person name="Pop M."/>
            <person name="Porcelli D."/>
            <person name="Powell J.R."/>
            <person name="Prohaska S."/>
            <person name="Pruitt K."/>
            <person name="Puig M."/>
            <person name="Quesneville H."/>
            <person name="Ram K.R."/>
            <person name="Rand D."/>
            <person name="Rasmussen M.D."/>
            <person name="Reed L.K."/>
            <person name="Reenan R."/>
            <person name="Reily A."/>
            <person name="Remington K.A."/>
            <person name="Rieger T.T."/>
            <person name="Ritchie M.G."/>
            <person name="Robin C."/>
            <person name="Rogers Y.H."/>
            <person name="Rohde C."/>
            <person name="Rozas J."/>
            <person name="Rubenfield M.J."/>
            <person name="Ruiz A."/>
            <person name="Russo S."/>
            <person name="Salzberg S.L."/>
            <person name="Sanchez-Gracia A."/>
            <person name="Saranga D.J."/>
            <person name="Sato H."/>
            <person name="Schaeffer S.W."/>
            <person name="Schatz M.C."/>
            <person name="Schlenke T."/>
            <person name="Schwartz R."/>
            <person name="Segarra C."/>
            <person name="Singh R.S."/>
            <person name="Sirot L."/>
            <person name="Sirota M."/>
            <person name="Sisneros N.B."/>
            <person name="Smith C.D."/>
            <person name="Smith T.F."/>
            <person name="Spieth J."/>
            <person name="Stage D.E."/>
            <person name="Stark A."/>
            <person name="Stephan W."/>
            <person name="Strausberg R.L."/>
            <person name="Strempel S."/>
            <person name="Sturgill D."/>
            <person name="Sutton G."/>
            <person name="Sutton G.G."/>
            <person name="Tao W."/>
            <person name="Teichmann S."/>
            <person name="Tobari Y.N."/>
            <person name="Tomimura Y."/>
            <person name="Tsolas J.M."/>
            <person name="Valente V.L."/>
            <person name="Venter E."/>
            <person name="Venter J.C."/>
            <person name="Vicario S."/>
            <person name="Vieira F.G."/>
            <person name="Vilella A.J."/>
            <person name="Villasante A."/>
            <person name="Walenz B."/>
            <person name="Wang J."/>
            <person name="Wasserman M."/>
            <person name="Watts T."/>
            <person name="Wilson D."/>
            <person name="Wilson R.K."/>
            <person name="Wing R.A."/>
            <person name="Wolfner M.F."/>
            <person name="Wong A."/>
            <person name="Wong G.K."/>
            <person name="Wu C.I."/>
            <person name="Wu G."/>
            <person name="Yamamoto D."/>
            <person name="Yang H.P."/>
            <person name="Yang S.P."/>
            <person name="Yorke J.A."/>
            <person name="Yoshida K."/>
            <person name="Zdobnov E."/>
            <person name="Zhang P."/>
            <person name="Zhang Y."/>
            <person name="Zimin A.V."/>
            <person name="Baldwin J."/>
            <person name="Abdouelleil A."/>
            <person name="Abdulkadir J."/>
            <person name="Abebe A."/>
            <person name="Abera B."/>
            <person name="Abreu J."/>
            <person name="Acer S.C."/>
            <person name="Aftuck L."/>
            <person name="Alexander A."/>
            <person name="An P."/>
            <person name="Anderson E."/>
            <person name="Anderson S."/>
            <person name="Arachi H."/>
            <person name="Azer M."/>
            <person name="Bachantsang P."/>
            <person name="Barry A."/>
            <person name="Bayul T."/>
            <person name="Berlin A."/>
            <person name="Bessette D."/>
            <person name="Bloom T."/>
            <person name="Blye J."/>
            <person name="Boguslavskiy L."/>
            <person name="Bonnet C."/>
            <person name="Boukhgalter B."/>
            <person name="Bourzgui I."/>
            <person name="Brown A."/>
            <person name="Cahill P."/>
            <person name="Channer S."/>
            <person name="Cheshatsang Y."/>
            <person name="Chuda L."/>
            <person name="Citroen M."/>
            <person name="Collymore A."/>
            <person name="Cooke P."/>
            <person name="Costello M."/>
            <person name="D'Aco K."/>
            <person name="Daza R."/>
            <person name="De Haan G."/>
            <person name="DeGray S."/>
            <person name="DeMaso C."/>
            <person name="Dhargay N."/>
            <person name="Dooley K."/>
            <person name="Dooley E."/>
            <person name="Doricent M."/>
            <person name="Dorje P."/>
            <person name="Dorjee K."/>
            <person name="Dupes A."/>
            <person name="Elong R."/>
            <person name="Falk J."/>
            <person name="Farina A."/>
            <person name="Faro S."/>
            <person name="Ferguson D."/>
            <person name="Fisher S."/>
            <person name="Foley C.D."/>
            <person name="Franke A."/>
            <person name="Friedrich D."/>
            <person name="Gadbois L."/>
            <person name="Gearin G."/>
            <person name="Gearin C.R."/>
            <person name="Giannoukos G."/>
            <person name="Goode T."/>
            <person name="Graham J."/>
            <person name="Grandbois E."/>
            <person name="Grewal S."/>
            <person name="Gyaltsen K."/>
            <person name="Hafez N."/>
            <person name="Hagos B."/>
            <person name="Hall J."/>
            <person name="Henson C."/>
            <person name="Hollinger A."/>
            <person name="Honan T."/>
            <person name="Huard M.D."/>
            <person name="Hughes L."/>
            <person name="Hurhula B."/>
            <person name="Husby M.E."/>
            <person name="Kamat A."/>
            <person name="Kanga B."/>
            <person name="Kashin S."/>
            <person name="Khazanovich D."/>
            <person name="Kisner P."/>
            <person name="Lance K."/>
            <person name="Lara M."/>
            <person name="Lee W."/>
            <person name="Lennon N."/>
            <person name="Letendre F."/>
            <person name="LeVine R."/>
            <person name="Lipovsky A."/>
            <person name="Liu X."/>
            <person name="Liu J."/>
            <person name="Liu S."/>
            <person name="Lokyitsang T."/>
            <person name="Lokyitsang Y."/>
            <person name="Lubonja R."/>
            <person name="Lui A."/>
            <person name="MacDonald P."/>
            <person name="Magnisalis V."/>
            <person name="Maru K."/>
            <person name="Matthews C."/>
            <person name="McCusker W."/>
            <person name="McDonough S."/>
            <person name="Mehta T."/>
            <person name="Meldrim J."/>
            <person name="Meneus L."/>
            <person name="Mihai O."/>
            <person name="Mihalev A."/>
            <person name="Mihova T."/>
            <person name="Mittelman R."/>
            <person name="Mlenga V."/>
            <person name="Montmayeur A."/>
            <person name="Mulrain L."/>
            <person name="Navidi A."/>
            <person name="Naylor J."/>
            <person name="Negash T."/>
            <person name="Nguyen T."/>
            <person name="Nguyen N."/>
            <person name="Nicol R."/>
            <person name="Norbu C."/>
            <person name="Norbu N."/>
            <person name="Novod N."/>
            <person name="O'Neill B."/>
            <person name="Osman S."/>
            <person name="Markiewicz E."/>
            <person name="Oyono O.L."/>
            <person name="Patti C."/>
            <person name="Phunkhang P."/>
            <person name="Pierre F."/>
            <person name="Priest M."/>
            <person name="Raghuraman S."/>
            <person name="Rege F."/>
            <person name="Reyes R."/>
            <person name="Rise C."/>
            <person name="Rogov P."/>
            <person name="Ross K."/>
            <person name="Ryan E."/>
            <person name="Settipalli S."/>
            <person name="Shea T."/>
            <person name="Sherpa N."/>
            <person name="Shi L."/>
            <person name="Shih D."/>
            <person name="Sparrow T."/>
            <person name="Spaulding J."/>
            <person name="Stalker J."/>
            <person name="Stange-Thomann N."/>
            <person name="Stavropoulos S."/>
            <person name="Stone C."/>
            <person name="Strader C."/>
            <person name="Tesfaye S."/>
            <person name="Thomson T."/>
            <person name="Thoulutsang Y."/>
            <person name="Thoulutsang D."/>
            <person name="Topham K."/>
            <person name="Topping I."/>
            <person name="Tsamla T."/>
            <person name="Vassiliev H."/>
            <person name="Vo A."/>
            <person name="Wangchuk T."/>
            <person name="Wangdi T."/>
            <person name="Weiand M."/>
            <person name="Wilkinson J."/>
            <person name="Wilson A."/>
            <person name="Yadav S."/>
            <person name="Young G."/>
            <person name="Yu Q."/>
            <person name="Zembek L."/>
            <person name="Zhong D."/>
            <person name="Zimmer A."/>
            <person name="Zwirko Z."/>
            <person name="Jaffe D.B."/>
            <person name="Alvarez P."/>
            <person name="Brockman W."/>
            <person name="Butler J."/>
            <person name="Chin C."/>
            <person name="Gnerre S."/>
            <person name="Grabherr M."/>
            <person name="Kleber M."/>
            <person name="Mauceli E."/>
            <person name="MacCallum I."/>
        </authorList>
    </citation>
    <scope>NUCLEOTIDE SEQUENCE [LARGE SCALE GENOMIC DNA]</scope>
    <source>
        <strain evidence="3">MSH-3 / Tucson 14011-0111.49</strain>
    </source>
</reference>
<dbReference type="Proteomes" id="UP000008744">
    <property type="component" value="Unassembled WGS sequence"/>
</dbReference>
<evidence type="ECO:0000313" key="3">
    <source>
        <dbReference type="Proteomes" id="UP000008744"/>
    </source>
</evidence>